<name>A0ABN0PPB2_9GAMM</name>
<dbReference type="Gene3D" id="3.20.20.70">
    <property type="entry name" value="Aldolase class I"/>
    <property type="match status" value="1"/>
</dbReference>
<dbReference type="InterPro" id="IPR013785">
    <property type="entry name" value="Aldolase_TIM"/>
</dbReference>
<keyword evidence="8" id="KW-1185">Reference proteome</keyword>
<evidence type="ECO:0000256" key="6">
    <source>
        <dbReference type="ARBA" id="ARBA00023014"/>
    </source>
</evidence>
<dbReference type="InterPro" id="IPR007197">
    <property type="entry name" value="rSAM"/>
</dbReference>
<dbReference type="SUPFAM" id="SSF102114">
    <property type="entry name" value="Radical SAM enzymes"/>
    <property type="match status" value="1"/>
</dbReference>
<dbReference type="SFLD" id="SFLDF00299">
    <property type="entry name" value="anaerobic_ribonucleoside-triph"/>
    <property type="match status" value="1"/>
</dbReference>
<evidence type="ECO:0000313" key="8">
    <source>
        <dbReference type="Proteomes" id="UP000017548"/>
    </source>
</evidence>
<accession>A0ABN0PPB2</accession>
<evidence type="ECO:0000256" key="4">
    <source>
        <dbReference type="ARBA" id="ARBA00022723"/>
    </source>
</evidence>
<keyword evidence="4" id="KW-0479">Metal-binding</keyword>
<proteinExistence type="predicted"/>
<evidence type="ECO:0000313" key="7">
    <source>
        <dbReference type="EMBL" id="ESE41858.1"/>
    </source>
</evidence>
<dbReference type="SFLD" id="SFLDS00029">
    <property type="entry name" value="Radical_SAM"/>
    <property type="match status" value="1"/>
</dbReference>
<dbReference type="InterPro" id="IPR034457">
    <property type="entry name" value="Organic_radical-activating"/>
</dbReference>
<comment type="caution">
    <text evidence="7">The sequence shown here is derived from an EMBL/GenBank/DDBJ whole genome shotgun (WGS) entry which is preliminary data.</text>
</comment>
<dbReference type="Pfam" id="PF13353">
    <property type="entry name" value="Fer4_12"/>
    <property type="match status" value="1"/>
</dbReference>
<keyword evidence="5" id="KW-0408">Iron</keyword>
<evidence type="ECO:0000256" key="5">
    <source>
        <dbReference type="ARBA" id="ARBA00023004"/>
    </source>
</evidence>
<evidence type="ECO:0000256" key="2">
    <source>
        <dbReference type="ARBA" id="ARBA00022485"/>
    </source>
</evidence>
<evidence type="ECO:0000256" key="1">
    <source>
        <dbReference type="ARBA" id="ARBA00001966"/>
    </source>
</evidence>
<keyword evidence="3" id="KW-0949">S-adenosyl-L-methionine</keyword>
<dbReference type="Proteomes" id="UP000017548">
    <property type="component" value="Unassembled WGS sequence"/>
</dbReference>
<sequence length="205" mass="23592">MRQDYGEYFNVAHIEPESHIYGPGKRYVIWLQGCSLACKGCWNQQMWSFEPEQLIHREQLLDEILQYRDIDGITLLGGEPLQQAQNARWLLSSFRRSSGCSTVLYTGFTYSELVKRNDWALLREHCDLMITGRYSYSLRNTNLRWRGSSNQELIYLAGGRIPLEPPEDANEVEVIIDENAAIRVLGYPDSGFFGTLIDLESLGFV</sequence>
<dbReference type="PANTHER" id="PTHR30352:SF2">
    <property type="entry name" value="ANAEROBIC RIBONUCLEOSIDE-TRIPHOSPHATE REDUCTASE-ACTIVATING PROTEIN"/>
    <property type="match status" value="1"/>
</dbReference>
<organism evidence="7 8">
    <name type="scientific">Shewanella decolorationis S12</name>
    <dbReference type="NCBI Taxonomy" id="1353536"/>
    <lineage>
        <taxon>Bacteria</taxon>
        <taxon>Pseudomonadati</taxon>
        <taxon>Pseudomonadota</taxon>
        <taxon>Gammaproteobacteria</taxon>
        <taxon>Alteromonadales</taxon>
        <taxon>Shewanellaceae</taxon>
        <taxon>Shewanella</taxon>
    </lineage>
</organism>
<comment type="cofactor">
    <cofactor evidence="1">
        <name>[4Fe-4S] cluster</name>
        <dbReference type="ChEBI" id="CHEBI:49883"/>
    </cofactor>
</comment>
<keyword evidence="2" id="KW-0004">4Fe-4S</keyword>
<dbReference type="RefSeq" id="WP_023266469.1">
    <property type="nucleotide sequence ID" value="NZ_AXZL01000058.1"/>
</dbReference>
<dbReference type="PANTHER" id="PTHR30352">
    <property type="entry name" value="PYRUVATE FORMATE-LYASE-ACTIVATING ENZYME"/>
    <property type="match status" value="1"/>
</dbReference>
<evidence type="ECO:0000256" key="3">
    <source>
        <dbReference type="ARBA" id="ARBA00022691"/>
    </source>
</evidence>
<protein>
    <submittedName>
        <fullName evidence="7">Anaerobic ribonucleoside-triphosphate reductase activating protein</fullName>
    </submittedName>
</protein>
<keyword evidence="6" id="KW-0411">Iron-sulfur</keyword>
<reference evidence="7 8" key="1">
    <citation type="journal article" date="2013" name="Genome Announc.">
        <title>Draft Genome Sequence of Shewanella decolorationis S12, a Dye-Degrading Bacterium Isolated from a Wastewater Treatment Plant.</title>
        <authorList>
            <person name="Xu M."/>
            <person name="Fang Y."/>
            <person name="Liu J."/>
            <person name="Chen X."/>
            <person name="Sun G."/>
            <person name="Guo J."/>
            <person name="Hua Z."/>
            <person name="Tu Q."/>
            <person name="Wu L."/>
            <person name="Zhou J."/>
            <person name="Liu X."/>
        </authorList>
    </citation>
    <scope>NUCLEOTIDE SEQUENCE [LARGE SCALE GENOMIC DNA]</scope>
    <source>
        <strain evidence="7 8">S12</strain>
    </source>
</reference>
<gene>
    <name evidence="7" type="ORF">SHD_1393</name>
</gene>
<dbReference type="InterPro" id="IPR058240">
    <property type="entry name" value="rSAM_sf"/>
</dbReference>
<dbReference type="SFLD" id="SFLDG01066">
    <property type="entry name" value="organic_radical-activating_enz"/>
    <property type="match status" value="1"/>
</dbReference>
<dbReference type="CDD" id="cd01335">
    <property type="entry name" value="Radical_SAM"/>
    <property type="match status" value="1"/>
</dbReference>
<dbReference type="EMBL" id="AXZL01000058">
    <property type="protein sequence ID" value="ESE41858.1"/>
    <property type="molecule type" value="Genomic_DNA"/>
</dbReference>
<dbReference type="SFLD" id="SFLDG01063">
    <property type="entry name" value="activating_enzymes__group_1"/>
    <property type="match status" value="1"/>
</dbReference>
<dbReference type="InterPro" id="IPR012837">
    <property type="entry name" value="NrdG"/>
</dbReference>